<evidence type="ECO:0000259" key="2">
    <source>
        <dbReference type="PROSITE" id="PS51410"/>
    </source>
</evidence>
<feature type="domain" description="Biopterin-dependent aromatic amino acid hydroxylase family profile" evidence="2">
    <location>
        <begin position="1"/>
        <end position="61"/>
    </location>
</feature>
<name>A0A3T0SYM2_9MICO</name>
<dbReference type="GO" id="GO:0016714">
    <property type="term" value="F:oxidoreductase activity, acting on paired donors, with incorporation or reduction of molecular oxygen, reduced pteridine as one donor, and incorporation of one atom of oxygen"/>
    <property type="evidence" value="ECO:0007669"/>
    <property type="project" value="InterPro"/>
</dbReference>
<dbReference type="KEGG" id="rfs:C1I64_05545"/>
<dbReference type="RefSeq" id="WP_123445835.1">
    <property type="nucleotide sequence ID" value="NZ_CP028137.1"/>
</dbReference>
<dbReference type="InterPro" id="IPR019774">
    <property type="entry name" value="Aromatic-AA_hydroxylase_C"/>
</dbReference>
<gene>
    <name evidence="3" type="ORF">C1I64_05545</name>
</gene>
<feature type="region of interest" description="Disordered" evidence="1">
    <location>
        <begin position="20"/>
        <end position="61"/>
    </location>
</feature>
<evidence type="ECO:0000313" key="3">
    <source>
        <dbReference type="EMBL" id="AZZ51557.1"/>
    </source>
</evidence>
<evidence type="ECO:0000256" key="1">
    <source>
        <dbReference type="SAM" id="MobiDB-lite"/>
    </source>
</evidence>
<dbReference type="EMBL" id="CP028137">
    <property type="protein sequence ID" value="AZZ51557.1"/>
    <property type="molecule type" value="Genomic_DNA"/>
</dbReference>
<dbReference type="AlphaFoldDB" id="A0A3T0SYM2"/>
<sequence length="61" mass="7036">MSDGDANSWWYNLKSGAVEQGFQSPSVDRAGPYSSREEASHALEKMRENTRRWDEEDAEDR</sequence>
<protein>
    <recommendedName>
        <fullName evidence="2">Biopterin-dependent aromatic amino acid hydroxylase family profile domain-containing protein</fullName>
    </recommendedName>
</protein>
<dbReference type="Proteomes" id="UP000285317">
    <property type="component" value="Chromosome"/>
</dbReference>
<dbReference type="PROSITE" id="PS51410">
    <property type="entry name" value="BH4_AAA_HYDROXYL_2"/>
    <property type="match status" value="1"/>
</dbReference>
<organism evidence="3 4">
    <name type="scientific">Rathayibacter festucae DSM 15932</name>
    <dbReference type="NCBI Taxonomy" id="1328866"/>
    <lineage>
        <taxon>Bacteria</taxon>
        <taxon>Bacillati</taxon>
        <taxon>Actinomycetota</taxon>
        <taxon>Actinomycetes</taxon>
        <taxon>Micrococcales</taxon>
        <taxon>Microbacteriaceae</taxon>
        <taxon>Rathayibacter</taxon>
    </lineage>
</organism>
<feature type="compositionally biased region" description="Basic and acidic residues" evidence="1">
    <location>
        <begin position="35"/>
        <end position="54"/>
    </location>
</feature>
<reference evidence="3 4" key="1">
    <citation type="submission" date="2018-03" db="EMBL/GenBank/DDBJ databases">
        <title>Bacteriophage NCPPB3778 and a type I-E CRISPR drive the evolution of the US Biological Select Agent, Rathayibacter toxicus.</title>
        <authorList>
            <person name="Davis E.W.II."/>
            <person name="Tabima J.F."/>
            <person name="Weisberg A.J."/>
            <person name="Dantas Lopes L."/>
            <person name="Wiseman M.S."/>
            <person name="Wiseman M.S."/>
            <person name="Pupko T."/>
            <person name="Belcher M.S."/>
            <person name="Sechler A.J."/>
            <person name="Tancos M.A."/>
            <person name="Schroeder B.K."/>
            <person name="Murray T.D."/>
            <person name="Luster D.G."/>
            <person name="Schneider W.L."/>
            <person name="Rogers E."/>
            <person name="Andreote F.D."/>
            <person name="Grunwald N.J."/>
            <person name="Putnam M.L."/>
            <person name="Chang J.H."/>
        </authorList>
    </citation>
    <scope>NUCLEOTIDE SEQUENCE [LARGE SCALE GENOMIC DNA]</scope>
    <source>
        <strain evidence="3 4">DSM 15932</strain>
    </source>
</reference>
<accession>A0A3T0SYM2</accession>
<proteinExistence type="predicted"/>
<evidence type="ECO:0000313" key="4">
    <source>
        <dbReference type="Proteomes" id="UP000285317"/>
    </source>
</evidence>